<accession>A0ACB7NWH5</accession>
<protein>
    <submittedName>
        <fullName evidence="1">Uncharacterized protein</fullName>
    </submittedName>
</protein>
<gene>
    <name evidence="1" type="ORF">F5144DRAFT_381251</name>
</gene>
<evidence type="ECO:0000313" key="1">
    <source>
        <dbReference type="EMBL" id="KAH6617037.1"/>
    </source>
</evidence>
<dbReference type="EMBL" id="JAGIZQ010000007">
    <property type="protein sequence ID" value="KAH6617037.1"/>
    <property type="molecule type" value="Genomic_DNA"/>
</dbReference>
<dbReference type="Proteomes" id="UP000724584">
    <property type="component" value="Unassembled WGS sequence"/>
</dbReference>
<comment type="caution">
    <text evidence="1">The sequence shown here is derived from an EMBL/GenBank/DDBJ whole genome shotgun (WGS) entry which is preliminary data.</text>
</comment>
<organism evidence="1 2">
    <name type="scientific">Chaetomium tenue</name>
    <dbReference type="NCBI Taxonomy" id="1854479"/>
    <lineage>
        <taxon>Eukaryota</taxon>
        <taxon>Fungi</taxon>
        <taxon>Dikarya</taxon>
        <taxon>Ascomycota</taxon>
        <taxon>Pezizomycotina</taxon>
        <taxon>Sordariomycetes</taxon>
        <taxon>Sordariomycetidae</taxon>
        <taxon>Sordariales</taxon>
        <taxon>Chaetomiaceae</taxon>
        <taxon>Chaetomium</taxon>
    </lineage>
</organism>
<keyword evidence="2" id="KW-1185">Reference proteome</keyword>
<sequence length="193" mass="21612">MVGVIWSSLALHFLSLDLFPSPAVILGHHSQACKRRGKAVFWIGYPCSSKPLERDGVQKRLGCFRRMTACLTGVASVSVAALAGWVWFLGPGRRSGLRFWSSDHLPSIPWSFQTDRPRRLEATGVSDVIDKNFSLYLVTIASAGWTGFRLDRQFRTYCLLLLYSLSPPQHGNDTQTPMADTFPNIHSLCFCVY</sequence>
<evidence type="ECO:0000313" key="2">
    <source>
        <dbReference type="Proteomes" id="UP000724584"/>
    </source>
</evidence>
<reference evidence="1 2" key="1">
    <citation type="journal article" date="2021" name="Nat. Commun.">
        <title>Genetic determinants of endophytism in the Arabidopsis root mycobiome.</title>
        <authorList>
            <person name="Mesny F."/>
            <person name="Miyauchi S."/>
            <person name="Thiergart T."/>
            <person name="Pickel B."/>
            <person name="Atanasova L."/>
            <person name="Karlsson M."/>
            <person name="Huettel B."/>
            <person name="Barry K.W."/>
            <person name="Haridas S."/>
            <person name="Chen C."/>
            <person name="Bauer D."/>
            <person name="Andreopoulos W."/>
            <person name="Pangilinan J."/>
            <person name="LaButti K."/>
            <person name="Riley R."/>
            <person name="Lipzen A."/>
            <person name="Clum A."/>
            <person name="Drula E."/>
            <person name="Henrissat B."/>
            <person name="Kohler A."/>
            <person name="Grigoriev I.V."/>
            <person name="Martin F.M."/>
            <person name="Hacquard S."/>
        </authorList>
    </citation>
    <scope>NUCLEOTIDE SEQUENCE [LARGE SCALE GENOMIC DNA]</scope>
    <source>
        <strain evidence="1 2">MPI-SDFR-AT-0079</strain>
    </source>
</reference>
<proteinExistence type="predicted"/>
<name>A0ACB7NWH5_9PEZI</name>